<dbReference type="Proteomes" id="UP001152519">
    <property type="component" value="Unassembled WGS sequence"/>
</dbReference>
<reference evidence="2" key="1">
    <citation type="submission" date="2021-05" db="EMBL/GenBank/DDBJ databases">
        <authorList>
            <person name="Arsene-Ploetze F."/>
        </authorList>
    </citation>
    <scope>NUCLEOTIDE SEQUENCE</scope>
    <source>
        <strain evidence="2">DSM 42138</strain>
    </source>
</reference>
<evidence type="ECO:0000313" key="2">
    <source>
        <dbReference type="EMBL" id="CAG6399344.1"/>
    </source>
</evidence>
<name>A0A9W4GVJ5_9ACTN</name>
<evidence type="ECO:0000256" key="1">
    <source>
        <dbReference type="SAM" id="MobiDB-lite"/>
    </source>
</evidence>
<sequence length="244" mass="26259">MGHTPGRARRWAWSIPDAHTRRGKGLPDHPSHEPGGQGPSGEGVVTSRQPGPRPRPRRGGRPGPATAAAPLMEDPRLRPAVDDIAPGHRRRRVKPPARSALSSMCPRQAPARPAGRGRSDEPGVQRGRDHTKLKLHVFALPNSDDLCDRLDATSCEPLIPHTGVATIGATAGQSNPLAQVASTLKRHSKAENEPPQAFGECAVAPRNRCAASRRRGCGEINMIDVRHHPRKGIRKSGLSSRKTK</sequence>
<dbReference type="EMBL" id="CAJSLV010000125">
    <property type="protein sequence ID" value="CAG6399344.1"/>
    <property type="molecule type" value="Genomic_DNA"/>
</dbReference>
<evidence type="ECO:0000313" key="3">
    <source>
        <dbReference type="Proteomes" id="UP001152519"/>
    </source>
</evidence>
<organism evidence="2 3">
    <name type="scientific">Actinacidiphila cocklensis</name>
    <dbReference type="NCBI Taxonomy" id="887465"/>
    <lineage>
        <taxon>Bacteria</taxon>
        <taxon>Bacillati</taxon>
        <taxon>Actinomycetota</taxon>
        <taxon>Actinomycetes</taxon>
        <taxon>Kitasatosporales</taxon>
        <taxon>Streptomycetaceae</taxon>
        <taxon>Actinacidiphila</taxon>
    </lineage>
</organism>
<dbReference type="AlphaFoldDB" id="A0A9W4GVJ5"/>
<feature type="compositionally biased region" description="Low complexity" evidence="1">
    <location>
        <begin position="106"/>
        <end position="116"/>
    </location>
</feature>
<protein>
    <submittedName>
        <fullName evidence="2">Uncharacterized protein</fullName>
    </submittedName>
</protein>
<proteinExistence type="predicted"/>
<gene>
    <name evidence="2" type="ORF">SCOCK_90101</name>
</gene>
<feature type="compositionally biased region" description="Basic and acidic residues" evidence="1">
    <location>
        <begin position="117"/>
        <end position="129"/>
    </location>
</feature>
<keyword evidence="3" id="KW-1185">Reference proteome</keyword>
<comment type="caution">
    <text evidence="2">The sequence shown here is derived from an EMBL/GenBank/DDBJ whole genome shotgun (WGS) entry which is preliminary data.</text>
</comment>
<accession>A0A9W4GVJ5</accession>
<feature type="region of interest" description="Disordered" evidence="1">
    <location>
        <begin position="1"/>
        <end position="129"/>
    </location>
</feature>
<feature type="compositionally biased region" description="Basic residues" evidence="1">
    <location>
        <begin position="1"/>
        <end position="10"/>
    </location>
</feature>